<protein>
    <submittedName>
        <fullName evidence="3">MerR family transcriptional regulator</fullName>
    </submittedName>
</protein>
<dbReference type="PRINTS" id="PR00040">
    <property type="entry name" value="HTHMERR"/>
</dbReference>
<dbReference type="InterPro" id="IPR047057">
    <property type="entry name" value="MerR_fam"/>
</dbReference>
<evidence type="ECO:0000313" key="3">
    <source>
        <dbReference type="EMBL" id="PZM92182.1"/>
    </source>
</evidence>
<dbReference type="PANTHER" id="PTHR30204:SF98">
    <property type="entry name" value="HTH-TYPE TRANSCRIPTIONAL REGULATOR ADHR"/>
    <property type="match status" value="1"/>
</dbReference>
<dbReference type="Gene3D" id="1.10.1660.10">
    <property type="match status" value="1"/>
</dbReference>
<dbReference type="InterPro" id="IPR009061">
    <property type="entry name" value="DNA-bd_dom_put_sf"/>
</dbReference>
<dbReference type="PROSITE" id="PS50937">
    <property type="entry name" value="HTH_MERR_2"/>
    <property type="match status" value="1"/>
</dbReference>
<feature type="domain" description="HTH merR-type" evidence="2">
    <location>
        <begin position="1"/>
        <end position="70"/>
    </location>
</feature>
<organism evidence="3">
    <name type="scientific">Thermocrispum agreste</name>
    <dbReference type="NCBI Taxonomy" id="37925"/>
    <lineage>
        <taxon>Bacteria</taxon>
        <taxon>Bacillati</taxon>
        <taxon>Actinomycetota</taxon>
        <taxon>Actinomycetes</taxon>
        <taxon>Pseudonocardiales</taxon>
        <taxon>Pseudonocardiaceae</taxon>
        <taxon>Thermocrispum</taxon>
    </lineage>
</organism>
<name>A0A2W4IZH8_9PSEU</name>
<dbReference type="Pfam" id="PF13411">
    <property type="entry name" value="MerR_1"/>
    <property type="match status" value="1"/>
</dbReference>
<evidence type="ECO:0000259" key="2">
    <source>
        <dbReference type="PROSITE" id="PS50937"/>
    </source>
</evidence>
<gene>
    <name evidence="3" type="ORF">DIU77_16115</name>
</gene>
<accession>A0A2W4IZH8</accession>
<dbReference type="AlphaFoldDB" id="A0A2W4IZH8"/>
<reference evidence="3" key="1">
    <citation type="submission" date="2018-05" db="EMBL/GenBank/DDBJ databases">
        <authorList>
            <person name="Lanie J.A."/>
            <person name="Ng W.-L."/>
            <person name="Kazmierczak K.M."/>
            <person name="Andrzejewski T.M."/>
            <person name="Davidsen T.M."/>
            <person name="Wayne K.J."/>
            <person name="Tettelin H."/>
            <person name="Glass J.I."/>
            <person name="Rusch D."/>
            <person name="Podicherti R."/>
            <person name="Tsui H.-C.T."/>
            <person name="Winkler M.E."/>
        </authorList>
    </citation>
    <scope>NUCLEOTIDE SEQUENCE</scope>
    <source>
        <strain evidence="3">ZC4RG45</strain>
    </source>
</reference>
<dbReference type="SMART" id="SM00422">
    <property type="entry name" value="HTH_MERR"/>
    <property type="match status" value="1"/>
</dbReference>
<dbReference type="CDD" id="cd04780">
    <property type="entry name" value="HTH_MerR-like_sg5"/>
    <property type="match status" value="1"/>
</dbReference>
<evidence type="ECO:0000256" key="1">
    <source>
        <dbReference type="ARBA" id="ARBA00023125"/>
    </source>
</evidence>
<dbReference type="GO" id="GO:0003700">
    <property type="term" value="F:DNA-binding transcription factor activity"/>
    <property type="evidence" value="ECO:0007669"/>
    <property type="project" value="InterPro"/>
</dbReference>
<keyword evidence="1" id="KW-0238">DNA-binding</keyword>
<dbReference type="PANTHER" id="PTHR30204">
    <property type="entry name" value="REDOX-CYCLING DRUG-SENSING TRANSCRIPTIONAL ACTIVATOR SOXR"/>
    <property type="match status" value="1"/>
</dbReference>
<dbReference type="GO" id="GO:0003677">
    <property type="term" value="F:DNA binding"/>
    <property type="evidence" value="ECO:0007669"/>
    <property type="project" value="UniProtKB-KW"/>
</dbReference>
<dbReference type="EMBL" id="QGUI01000716">
    <property type="protein sequence ID" value="PZM92182.1"/>
    <property type="molecule type" value="Genomic_DNA"/>
</dbReference>
<comment type="caution">
    <text evidence="3">The sequence shown here is derived from an EMBL/GenBank/DDBJ whole genome shotgun (WGS) entry which is preliminary data.</text>
</comment>
<dbReference type="InterPro" id="IPR000551">
    <property type="entry name" value="MerR-type_HTH_dom"/>
</dbReference>
<dbReference type="STRING" id="1111738.GCA_000427905_01641"/>
<sequence>MRMAELSRESGVPVATIKFYLREGLLPPGERTSPNQARYSQAHVRRLRLIRAMLDVGGLSLAQVTRVLAAVDSDELGQHDIFGVAQETVTQPGLDPDDDSESANAARERVRKLIADHGWLVPLDSPVVGALAKVVATIAELEPVLLEQIDDRADLIGRIADLDVSLLDGKSLEQQVEIVVAATGLGDALMSAMRRVAQIDRSARRFGYSGDKASKHM</sequence>
<dbReference type="SUPFAM" id="SSF46955">
    <property type="entry name" value="Putative DNA-binding domain"/>
    <property type="match status" value="1"/>
</dbReference>
<proteinExistence type="predicted"/>